<evidence type="ECO:0000259" key="8">
    <source>
        <dbReference type="PROSITE" id="PS50850"/>
    </source>
</evidence>
<evidence type="ECO:0000256" key="2">
    <source>
        <dbReference type="ARBA" id="ARBA00008335"/>
    </source>
</evidence>
<evidence type="ECO:0000256" key="3">
    <source>
        <dbReference type="ARBA" id="ARBA00022448"/>
    </source>
</evidence>
<feature type="transmembrane region" description="Helical" evidence="7">
    <location>
        <begin position="61"/>
        <end position="83"/>
    </location>
</feature>
<name>A0ABW3L1T5_9BACI</name>
<feature type="transmembrane region" description="Helical" evidence="7">
    <location>
        <begin position="221"/>
        <end position="242"/>
    </location>
</feature>
<feature type="transmembrane region" description="Helical" evidence="7">
    <location>
        <begin position="371"/>
        <end position="394"/>
    </location>
</feature>
<dbReference type="InterPro" id="IPR020846">
    <property type="entry name" value="MFS_dom"/>
</dbReference>
<feature type="transmembrane region" description="Helical" evidence="7">
    <location>
        <begin position="23"/>
        <end position="41"/>
    </location>
</feature>
<evidence type="ECO:0000256" key="4">
    <source>
        <dbReference type="ARBA" id="ARBA00022692"/>
    </source>
</evidence>
<gene>
    <name evidence="9" type="ORF">ACFQ2J_11215</name>
</gene>
<dbReference type="InterPro" id="IPR051788">
    <property type="entry name" value="MFS_Transporter"/>
</dbReference>
<evidence type="ECO:0000313" key="10">
    <source>
        <dbReference type="Proteomes" id="UP001596990"/>
    </source>
</evidence>
<keyword evidence="5 7" id="KW-1133">Transmembrane helix</keyword>
<feature type="transmembrane region" description="Helical" evidence="7">
    <location>
        <begin position="291"/>
        <end position="310"/>
    </location>
</feature>
<evidence type="ECO:0000256" key="5">
    <source>
        <dbReference type="ARBA" id="ARBA00022989"/>
    </source>
</evidence>
<feature type="transmembrane region" description="Helical" evidence="7">
    <location>
        <begin position="316"/>
        <end position="335"/>
    </location>
</feature>
<keyword evidence="4 7" id="KW-0812">Transmembrane</keyword>
<accession>A0ABW3L1T5</accession>
<dbReference type="PROSITE" id="PS50850">
    <property type="entry name" value="MFS"/>
    <property type="match status" value="1"/>
</dbReference>
<dbReference type="PANTHER" id="PTHR23514:SF3">
    <property type="entry name" value="BYPASS OF STOP CODON PROTEIN 6"/>
    <property type="match status" value="1"/>
</dbReference>
<keyword evidence="10" id="KW-1185">Reference proteome</keyword>
<keyword evidence="3" id="KW-0813">Transport</keyword>
<evidence type="ECO:0000256" key="6">
    <source>
        <dbReference type="ARBA" id="ARBA00023136"/>
    </source>
</evidence>
<feature type="transmembrane region" description="Helical" evidence="7">
    <location>
        <begin position="90"/>
        <end position="109"/>
    </location>
</feature>
<dbReference type="InterPro" id="IPR036259">
    <property type="entry name" value="MFS_trans_sf"/>
</dbReference>
<feature type="transmembrane region" description="Helical" evidence="7">
    <location>
        <begin position="262"/>
        <end position="284"/>
    </location>
</feature>
<dbReference type="Pfam" id="PF07690">
    <property type="entry name" value="MFS_1"/>
    <property type="match status" value="1"/>
</dbReference>
<sequence>MNHIEADYIKQFGGTLMTKGKSIHALVILMFTQFISGGVTNTKGIVLDQVENDLGLDMSEFGLVVFIFQLGFTLASLIIGYYTDKKGLRLMTIVGSIIMGLGFFGTGIAPNILFFLGFYMIVGFGLGALGVASNSIIPVAYPNNQNRMFNFAMGIYGLGMVVFPQFLNYMFQFASWRYFYIGIAIALIAVIIYITTVAFPDGKVEKIDLKAFIPMLKDAQFVFLLFFLMFEVSAEVSFMNFFPSYLKSLDLGVGTAAKEDMVATILSIFSIFFMIGRLGVAYLTNWINERLILITFSAGSLIMVGAGFLVATSFPYLFAGAGLFFSTLFPTATAFGTKISKTGGSALGLIYIAAGIGGGLAGYIVGVASEIFGMAGGFSVVLIFLALMLLTSFFMNAEKSNQHQAG</sequence>
<dbReference type="PANTHER" id="PTHR23514">
    <property type="entry name" value="BYPASS OF STOP CODON PROTEIN 6"/>
    <property type="match status" value="1"/>
</dbReference>
<dbReference type="EMBL" id="JBHTKL010000005">
    <property type="protein sequence ID" value="MFD1019742.1"/>
    <property type="molecule type" value="Genomic_DNA"/>
</dbReference>
<dbReference type="Gene3D" id="1.20.1250.20">
    <property type="entry name" value="MFS general substrate transporter like domains"/>
    <property type="match status" value="2"/>
</dbReference>
<organism evidence="9 10">
    <name type="scientific">Thalassobacillus hwangdonensis</name>
    <dbReference type="NCBI Taxonomy" id="546108"/>
    <lineage>
        <taxon>Bacteria</taxon>
        <taxon>Bacillati</taxon>
        <taxon>Bacillota</taxon>
        <taxon>Bacilli</taxon>
        <taxon>Bacillales</taxon>
        <taxon>Bacillaceae</taxon>
        <taxon>Thalassobacillus</taxon>
    </lineage>
</organism>
<dbReference type="SUPFAM" id="SSF103473">
    <property type="entry name" value="MFS general substrate transporter"/>
    <property type="match status" value="1"/>
</dbReference>
<reference evidence="10" key="1">
    <citation type="journal article" date="2019" name="Int. J. Syst. Evol. Microbiol.">
        <title>The Global Catalogue of Microorganisms (GCM) 10K type strain sequencing project: providing services to taxonomists for standard genome sequencing and annotation.</title>
        <authorList>
            <consortium name="The Broad Institute Genomics Platform"/>
            <consortium name="The Broad Institute Genome Sequencing Center for Infectious Disease"/>
            <person name="Wu L."/>
            <person name="Ma J."/>
        </authorList>
    </citation>
    <scope>NUCLEOTIDE SEQUENCE [LARGE SCALE GENOMIC DNA]</scope>
    <source>
        <strain evidence="10">CCUG 56607</strain>
    </source>
</reference>
<proteinExistence type="inferred from homology"/>
<feature type="transmembrane region" description="Helical" evidence="7">
    <location>
        <begin position="149"/>
        <end position="167"/>
    </location>
</feature>
<dbReference type="InterPro" id="IPR011701">
    <property type="entry name" value="MFS"/>
</dbReference>
<protein>
    <submittedName>
        <fullName evidence="9">MFS transporter</fullName>
    </submittedName>
</protein>
<comment type="caution">
    <text evidence="9">The sequence shown here is derived from an EMBL/GenBank/DDBJ whole genome shotgun (WGS) entry which is preliminary data.</text>
</comment>
<evidence type="ECO:0000256" key="1">
    <source>
        <dbReference type="ARBA" id="ARBA00004651"/>
    </source>
</evidence>
<feature type="transmembrane region" description="Helical" evidence="7">
    <location>
        <begin position="115"/>
        <end position="137"/>
    </location>
</feature>
<feature type="transmembrane region" description="Helical" evidence="7">
    <location>
        <begin position="347"/>
        <end position="365"/>
    </location>
</feature>
<comment type="subcellular location">
    <subcellularLocation>
        <location evidence="1">Cell membrane</location>
        <topology evidence="1">Multi-pass membrane protein</topology>
    </subcellularLocation>
</comment>
<keyword evidence="6 7" id="KW-0472">Membrane</keyword>
<comment type="similarity">
    <text evidence="2">Belongs to the major facilitator superfamily.</text>
</comment>
<feature type="transmembrane region" description="Helical" evidence="7">
    <location>
        <begin position="179"/>
        <end position="200"/>
    </location>
</feature>
<evidence type="ECO:0000256" key="7">
    <source>
        <dbReference type="SAM" id="Phobius"/>
    </source>
</evidence>
<feature type="domain" description="Major facilitator superfamily (MFS) profile" evidence="8">
    <location>
        <begin position="25"/>
        <end position="400"/>
    </location>
</feature>
<evidence type="ECO:0000313" key="9">
    <source>
        <dbReference type="EMBL" id="MFD1019742.1"/>
    </source>
</evidence>
<dbReference type="Proteomes" id="UP001596990">
    <property type="component" value="Unassembled WGS sequence"/>
</dbReference>